<sequence>MPLHKATQSGYTRLHKVATQRLQRLENRWRLATRSHSNVSLCGVSGTVASESALRSPGTLLSQVRAQPPASWPDGGPKSLRSPCCGLAMYKNQTSDLITIG</sequence>
<evidence type="ECO:0000313" key="1">
    <source>
        <dbReference type="EMBL" id="GFN91277.1"/>
    </source>
</evidence>
<accession>A0AAV3Z950</accession>
<evidence type="ECO:0000313" key="2">
    <source>
        <dbReference type="Proteomes" id="UP000735302"/>
    </source>
</evidence>
<reference evidence="1 2" key="1">
    <citation type="journal article" date="2021" name="Elife">
        <title>Chloroplast acquisition without the gene transfer in kleptoplastic sea slugs, Plakobranchus ocellatus.</title>
        <authorList>
            <person name="Maeda T."/>
            <person name="Takahashi S."/>
            <person name="Yoshida T."/>
            <person name="Shimamura S."/>
            <person name="Takaki Y."/>
            <person name="Nagai Y."/>
            <person name="Toyoda A."/>
            <person name="Suzuki Y."/>
            <person name="Arimoto A."/>
            <person name="Ishii H."/>
            <person name="Satoh N."/>
            <person name="Nishiyama T."/>
            <person name="Hasebe M."/>
            <person name="Maruyama T."/>
            <person name="Minagawa J."/>
            <person name="Obokata J."/>
            <person name="Shigenobu S."/>
        </authorList>
    </citation>
    <scope>NUCLEOTIDE SEQUENCE [LARGE SCALE GENOMIC DNA]</scope>
</reference>
<dbReference type="AlphaFoldDB" id="A0AAV3Z950"/>
<dbReference type="EMBL" id="BLXT01002115">
    <property type="protein sequence ID" value="GFN91277.1"/>
    <property type="molecule type" value="Genomic_DNA"/>
</dbReference>
<keyword evidence="2" id="KW-1185">Reference proteome</keyword>
<name>A0AAV3Z950_9GAST</name>
<protein>
    <submittedName>
        <fullName evidence="1">Uncharacterized protein</fullName>
    </submittedName>
</protein>
<comment type="caution">
    <text evidence="1">The sequence shown here is derived from an EMBL/GenBank/DDBJ whole genome shotgun (WGS) entry which is preliminary data.</text>
</comment>
<dbReference type="Proteomes" id="UP000735302">
    <property type="component" value="Unassembled WGS sequence"/>
</dbReference>
<gene>
    <name evidence="1" type="ORF">PoB_001778300</name>
</gene>
<organism evidence="1 2">
    <name type="scientific">Plakobranchus ocellatus</name>
    <dbReference type="NCBI Taxonomy" id="259542"/>
    <lineage>
        <taxon>Eukaryota</taxon>
        <taxon>Metazoa</taxon>
        <taxon>Spiralia</taxon>
        <taxon>Lophotrochozoa</taxon>
        <taxon>Mollusca</taxon>
        <taxon>Gastropoda</taxon>
        <taxon>Heterobranchia</taxon>
        <taxon>Euthyneura</taxon>
        <taxon>Panpulmonata</taxon>
        <taxon>Sacoglossa</taxon>
        <taxon>Placobranchoidea</taxon>
        <taxon>Plakobranchidae</taxon>
        <taxon>Plakobranchus</taxon>
    </lineage>
</organism>
<proteinExistence type="predicted"/>